<dbReference type="AlphaFoldDB" id="A0A5N6L014"/>
<organism evidence="1 2">
    <name type="scientific">Carpinus fangiana</name>
    <dbReference type="NCBI Taxonomy" id="176857"/>
    <lineage>
        <taxon>Eukaryota</taxon>
        <taxon>Viridiplantae</taxon>
        <taxon>Streptophyta</taxon>
        <taxon>Embryophyta</taxon>
        <taxon>Tracheophyta</taxon>
        <taxon>Spermatophyta</taxon>
        <taxon>Magnoliopsida</taxon>
        <taxon>eudicotyledons</taxon>
        <taxon>Gunneridae</taxon>
        <taxon>Pentapetalae</taxon>
        <taxon>rosids</taxon>
        <taxon>fabids</taxon>
        <taxon>Fagales</taxon>
        <taxon>Betulaceae</taxon>
        <taxon>Carpinus</taxon>
    </lineage>
</organism>
<keyword evidence="2" id="KW-1185">Reference proteome</keyword>
<evidence type="ECO:0000313" key="1">
    <source>
        <dbReference type="EMBL" id="KAB8437361.1"/>
    </source>
</evidence>
<comment type="caution">
    <text evidence="1">The sequence shown here is derived from an EMBL/GenBank/DDBJ whole genome shotgun (WGS) entry which is preliminary data.</text>
</comment>
<protein>
    <submittedName>
        <fullName evidence="1">Uncharacterized protein</fullName>
    </submittedName>
</protein>
<sequence length="195" mass="20018">MAPLALGTAALPSQLDLVSRGNASIDTVGPPICTPETVLQGDGDPHQNFLHVQVTEAIDCGGGSCNVQYTTQHTIGWSASIEGAYEWIAGGFSVEESYTTGGTYECDGEEGDGNVCVIRVIAHTAYTVQNIDAGCGGVQGDPFVMKSPNSGEIGYSYKCRRGGCGSNGDSFWDDFAPVGGPGPQAPCDAAAGECA</sequence>
<name>A0A5N6L014_9ROSI</name>
<gene>
    <name evidence="1" type="ORF">FH972_025041</name>
</gene>
<dbReference type="Proteomes" id="UP000327013">
    <property type="component" value="Unassembled WGS sequence"/>
</dbReference>
<reference evidence="1 2" key="1">
    <citation type="submission" date="2019-06" db="EMBL/GenBank/DDBJ databases">
        <title>A chromosomal-level reference genome of Carpinus fangiana (Coryloideae, Betulaceae).</title>
        <authorList>
            <person name="Yang X."/>
            <person name="Wang Z."/>
            <person name="Zhang L."/>
            <person name="Hao G."/>
            <person name="Liu J."/>
            <person name="Yang Y."/>
        </authorList>
    </citation>
    <scope>NUCLEOTIDE SEQUENCE [LARGE SCALE GENOMIC DNA]</scope>
    <source>
        <strain evidence="1">Cfa_2016G</strain>
        <tissue evidence="1">Leaf</tissue>
    </source>
</reference>
<proteinExistence type="predicted"/>
<dbReference type="OrthoDB" id="3641682at2759"/>
<accession>A0A5N6L014</accession>
<dbReference type="EMBL" id="VIBQ01000036">
    <property type="protein sequence ID" value="KAB8437361.1"/>
    <property type="molecule type" value="Genomic_DNA"/>
</dbReference>
<evidence type="ECO:0000313" key="2">
    <source>
        <dbReference type="Proteomes" id="UP000327013"/>
    </source>
</evidence>